<comment type="caution">
    <text evidence="7">The sequence shown here is derived from an EMBL/GenBank/DDBJ whole genome shotgun (WGS) entry which is preliminary data.</text>
</comment>
<dbReference type="PIRSF" id="PIRSF017302">
    <property type="entry name" value="Gltscr2"/>
    <property type="match status" value="1"/>
</dbReference>
<evidence type="ECO:0000256" key="1">
    <source>
        <dbReference type="ARBA" id="ARBA00008838"/>
    </source>
</evidence>
<dbReference type="EMBL" id="CAJNRD030001124">
    <property type="protein sequence ID" value="CAG5106545.1"/>
    <property type="molecule type" value="Genomic_DNA"/>
</dbReference>
<dbReference type="GO" id="GO:0005654">
    <property type="term" value="C:nucleoplasm"/>
    <property type="evidence" value="ECO:0007669"/>
    <property type="project" value="UniProtKB-SubCell"/>
</dbReference>
<reference evidence="7" key="1">
    <citation type="submission" date="2021-04" db="EMBL/GenBank/DDBJ databases">
        <authorList>
            <person name="Chebbi M.A.C M."/>
        </authorList>
    </citation>
    <scope>NUCLEOTIDE SEQUENCE</scope>
</reference>
<dbReference type="InterPro" id="IPR011687">
    <property type="entry name" value="Nop53/GLTSCR2"/>
</dbReference>
<dbReference type="GO" id="GO:0000027">
    <property type="term" value="P:ribosomal large subunit assembly"/>
    <property type="evidence" value="ECO:0007669"/>
    <property type="project" value="UniProtKB-UniRule"/>
</dbReference>
<proteinExistence type="inferred from homology"/>
<sequence>MKIINENEGLKKRKRVSKKNKISWRKNIDIQDVDNFLEDKRLEERLGKPFAKRTAAELFFVDTKPDESLGKLENVPEINSKAAYRVALRNSEPKCYSALKSTSAVPDPIAKRNRVRTPEERKNPVSRRIEALRRLNGQLKLKERDAIQNKRLEEARRKNRPKRGEYNLDAWEITPEQVTKMSSVMDTQWLSSDTVRHTLANSGLNKRKIPNSLYKKTSVLPAVEAPHPGLSYNPSYEDHQDLLRKVAEKEIKLIKEEKHIERVTTKMFKKVSPAEQTKNWLKESSEGLPNDDEDDSKKKTGDDNDDDDDDDDENTLDTPKSKKKQEKKTLKQRRKQKEQRKLKLDLAKGKMEKKKVSDLYRLRMLKKSMDAKERKKQKLRELREKLKAKKALEPKVLSKNKYEEPEIDFQMGHELKGNLRSTKPSTNLLSDRFKSLQQRSIVAPSNRILKLNKAKVKKFIKADHKITMPKVKKNK</sequence>
<dbReference type="GO" id="GO:0006364">
    <property type="term" value="P:rRNA processing"/>
    <property type="evidence" value="ECO:0007669"/>
    <property type="project" value="TreeGrafter"/>
</dbReference>
<keyword evidence="4 5" id="KW-0539">Nucleus</keyword>
<name>A0A8J2MT24_COTCN</name>
<keyword evidence="8" id="KW-1185">Reference proteome</keyword>
<evidence type="ECO:0000256" key="4">
    <source>
        <dbReference type="ARBA" id="ARBA00023242"/>
    </source>
</evidence>
<evidence type="ECO:0000256" key="3">
    <source>
        <dbReference type="ARBA" id="ARBA00022517"/>
    </source>
</evidence>
<feature type="compositionally biased region" description="Basic and acidic residues" evidence="6">
    <location>
        <begin position="339"/>
        <end position="350"/>
    </location>
</feature>
<dbReference type="OrthoDB" id="5072at2759"/>
<keyword evidence="3 5" id="KW-0690">Ribosome biogenesis</keyword>
<dbReference type="GO" id="GO:0008097">
    <property type="term" value="F:5S rRNA binding"/>
    <property type="evidence" value="ECO:0007669"/>
    <property type="project" value="TreeGrafter"/>
</dbReference>
<gene>
    <name evidence="7" type="ORF">HICCMSTLAB_LOCUS12313</name>
</gene>
<evidence type="ECO:0000313" key="8">
    <source>
        <dbReference type="Proteomes" id="UP000786811"/>
    </source>
</evidence>
<dbReference type="Proteomes" id="UP000786811">
    <property type="component" value="Unassembled WGS sequence"/>
</dbReference>
<comment type="subcellular location">
    <subcellularLocation>
        <location evidence="5">Nucleus</location>
        <location evidence="5">Nucleolus</location>
    </subcellularLocation>
    <subcellularLocation>
        <location evidence="5">Nucleus</location>
        <location evidence="5">Nucleoplasm</location>
    </subcellularLocation>
</comment>
<protein>
    <recommendedName>
        <fullName evidence="2 5">Ribosome biogenesis protein NOP53</fullName>
    </recommendedName>
</protein>
<evidence type="ECO:0000256" key="6">
    <source>
        <dbReference type="SAM" id="MobiDB-lite"/>
    </source>
</evidence>
<dbReference type="AlphaFoldDB" id="A0A8J2MT24"/>
<feature type="compositionally biased region" description="Basic residues" evidence="6">
    <location>
        <begin position="321"/>
        <end position="338"/>
    </location>
</feature>
<dbReference type="PANTHER" id="PTHR14211:SF7">
    <property type="entry name" value="RIBOSOME BIOGENESIS PROTEIN NOP53"/>
    <property type="match status" value="1"/>
</dbReference>
<dbReference type="GO" id="GO:0005730">
    <property type="term" value="C:nucleolus"/>
    <property type="evidence" value="ECO:0007669"/>
    <property type="project" value="UniProtKB-SubCell"/>
</dbReference>
<evidence type="ECO:0000313" key="7">
    <source>
        <dbReference type="EMBL" id="CAG5106545.1"/>
    </source>
</evidence>
<accession>A0A8J2MT24</accession>
<evidence type="ECO:0000256" key="5">
    <source>
        <dbReference type="PIRNR" id="PIRNR017302"/>
    </source>
</evidence>
<comment type="similarity">
    <text evidence="1 5">Belongs to the NOP53 family.</text>
</comment>
<feature type="region of interest" description="Disordered" evidence="6">
    <location>
        <begin position="271"/>
        <end position="350"/>
    </location>
</feature>
<feature type="compositionally biased region" description="Acidic residues" evidence="6">
    <location>
        <begin position="303"/>
        <end position="315"/>
    </location>
</feature>
<dbReference type="PANTHER" id="PTHR14211">
    <property type="entry name" value="GLIOMA SUPPRESSOR CANDIDATE REGION GENE 2"/>
    <property type="match status" value="1"/>
</dbReference>
<comment type="function">
    <text evidence="5">May play a role in ribosome biogenesis.</text>
</comment>
<evidence type="ECO:0000256" key="2">
    <source>
        <dbReference type="ARBA" id="ARBA00018339"/>
    </source>
</evidence>
<organism evidence="7 8">
    <name type="scientific">Cotesia congregata</name>
    <name type="common">Parasitoid wasp</name>
    <name type="synonym">Apanteles congregatus</name>
    <dbReference type="NCBI Taxonomy" id="51543"/>
    <lineage>
        <taxon>Eukaryota</taxon>
        <taxon>Metazoa</taxon>
        <taxon>Ecdysozoa</taxon>
        <taxon>Arthropoda</taxon>
        <taxon>Hexapoda</taxon>
        <taxon>Insecta</taxon>
        <taxon>Pterygota</taxon>
        <taxon>Neoptera</taxon>
        <taxon>Endopterygota</taxon>
        <taxon>Hymenoptera</taxon>
        <taxon>Apocrita</taxon>
        <taxon>Ichneumonoidea</taxon>
        <taxon>Braconidae</taxon>
        <taxon>Microgastrinae</taxon>
        <taxon>Cotesia</taxon>
    </lineage>
</organism>
<dbReference type="Pfam" id="PF07767">
    <property type="entry name" value="Nop53"/>
    <property type="match status" value="1"/>
</dbReference>